<gene>
    <name evidence="1" type="ORF">DEO72_LG2g1766</name>
</gene>
<reference evidence="1 2" key="1">
    <citation type="submission" date="2019-04" db="EMBL/GenBank/DDBJ databases">
        <title>An improved genome assembly and genetic linkage map for asparagus bean, Vigna unguiculata ssp. sesquipedialis.</title>
        <authorList>
            <person name="Xia Q."/>
            <person name="Zhang R."/>
            <person name="Dong Y."/>
        </authorList>
    </citation>
    <scope>NUCLEOTIDE SEQUENCE [LARGE SCALE GENOMIC DNA]</scope>
    <source>
        <tissue evidence="1">Leaf</tissue>
    </source>
</reference>
<name>A0A4D6KX48_VIGUN</name>
<evidence type="ECO:0000313" key="2">
    <source>
        <dbReference type="Proteomes" id="UP000501690"/>
    </source>
</evidence>
<evidence type="ECO:0000313" key="1">
    <source>
        <dbReference type="EMBL" id="QCD81440.1"/>
    </source>
</evidence>
<proteinExistence type="predicted"/>
<protein>
    <submittedName>
        <fullName evidence="1">Uncharacterized protein</fullName>
    </submittedName>
</protein>
<accession>A0A4D6KX48</accession>
<dbReference type="Proteomes" id="UP000501690">
    <property type="component" value="Linkage Group LG2"/>
</dbReference>
<organism evidence="1 2">
    <name type="scientific">Vigna unguiculata</name>
    <name type="common">Cowpea</name>
    <dbReference type="NCBI Taxonomy" id="3917"/>
    <lineage>
        <taxon>Eukaryota</taxon>
        <taxon>Viridiplantae</taxon>
        <taxon>Streptophyta</taxon>
        <taxon>Embryophyta</taxon>
        <taxon>Tracheophyta</taxon>
        <taxon>Spermatophyta</taxon>
        <taxon>Magnoliopsida</taxon>
        <taxon>eudicotyledons</taxon>
        <taxon>Gunneridae</taxon>
        <taxon>Pentapetalae</taxon>
        <taxon>rosids</taxon>
        <taxon>fabids</taxon>
        <taxon>Fabales</taxon>
        <taxon>Fabaceae</taxon>
        <taxon>Papilionoideae</taxon>
        <taxon>50 kb inversion clade</taxon>
        <taxon>NPAAA clade</taxon>
        <taxon>indigoferoid/millettioid clade</taxon>
        <taxon>Phaseoleae</taxon>
        <taxon>Vigna</taxon>
    </lineage>
</organism>
<keyword evidence="2" id="KW-1185">Reference proteome</keyword>
<sequence length="94" mass="10533">MPVSQLQWFEEVLVASTVAIFQRLGYSNRCRNAVVTTCGADADRWRREEGRSCAVVFAAVADDVAVVVMVRQMVALPLLQWCVVPRGGRKRRLP</sequence>
<dbReference type="AlphaFoldDB" id="A0A4D6KX48"/>
<dbReference type="EMBL" id="CP039346">
    <property type="protein sequence ID" value="QCD81440.1"/>
    <property type="molecule type" value="Genomic_DNA"/>
</dbReference>